<dbReference type="EMBL" id="FWXR01000020">
    <property type="protein sequence ID" value="SMD03849.1"/>
    <property type="molecule type" value="Genomic_DNA"/>
</dbReference>
<dbReference type="InterPro" id="IPR053714">
    <property type="entry name" value="Iso_Racemase_Enz_sf"/>
</dbReference>
<keyword evidence="2" id="KW-1185">Reference proteome</keyword>
<dbReference type="Pfam" id="PF17645">
    <property type="entry name" value="Amdase"/>
    <property type="match status" value="1"/>
</dbReference>
<dbReference type="InterPro" id="IPR026286">
    <property type="entry name" value="MaiA/AMDase"/>
</dbReference>
<dbReference type="OrthoDB" id="9816064at2"/>
<proteinExistence type="predicted"/>
<gene>
    <name evidence="1" type="ORF">SAMN06297251_12038</name>
</gene>
<dbReference type="RefSeq" id="WP_084411854.1">
    <property type="nucleotide sequence ID" value="NZ_FWXR01000020.1"/>
</dbReference>
<reference evidence="1 2" key="1">
    <citation type="submission" date="2017-04" db="EMBL/GenBank/DDBJ databases">
        <authorList>
            <person name="Afonso C.L."/>
            <person name="Miller P.J."/>
            <person name="Scott M.A."/>
            <person name="Spackman E."/>
            <person name="Goraichik I."/>
            <person name="Dimitrov K.M."/>
            <person name="Suarez D.L."/>
            <person name="Swayne D.E."/>
        </authorList>
    </citation>
    <scope>NUCLEOTIDE SEQUENCE [LARGE SCALE GENOMIC DNA]</scope>
    <source>
        <strain evidence="1 2">CGMCC 1.10972</strain>
    </source>
</reference>
<sequence length="260" mass="27354">MTAESIFEASRLVFERQQAPRIGLVALSTDRTSERDYAQLLAETGVELVVNRVRFANPVTIENLLAMAPSFTASAEMLLPGESLDAVAFSCTSASVLIGDHKVAEAFGAAKPGAAIVTPPLAAAEGLKALGAKRISLLTPYSFAVSRPMAAYFGTHGFEVDRLTALEIQSDTAMAELSPDSIVDAAVEAVSPEADALFISCTALRSVSVVDRIEEKIGRPVVTSNQAAVWRCLAACGALPGRYAPGRLFAQRPISLDSAA</sequence>
<protein>
    <submittedName>
        <fullName evidence="1">Maleate isomerase</fullName>
    </submittedName>
</protein>
<name>A0A1W2E299_9HYPH</name>
<evidence type="ECO:0000313" key="1">
    <source>
        <dbReference type="EMBL" id="SMD03849.1"/>
    </source>
</evidence>
<dbReference type="GO" id="GO:0016853">
    <property type="term" value="F:isomerase activity"/>
    <property type="evidence" value="ECO:0007669"/>
    <property type="project" value="UniProtKB-KW"/>
</dbReference>
<evidence type="ECO:0000313" key="2">
    <source>
        <dbReference type="Proteomes" id="UP000192656"/>
    </source>
</evidence>
<dbReference type="Gene3D" id="3.40.50.12500">
    <property type="match status" value="1"/>
</dbReference>
<dbReference type="PANTHER" id="PTHR40267:SF1">
    <property type="entry name" value="BLR3294 PROTEIN"/>
    <property type="match status" value="1"/>
</dbReference>
<dbReference type="PANTHER" id="PTHR40267">
    <property type="entry name" value="BLR3294 PROTEIN"/>
    <property type="match status" value="1"/>
</dbReference>
<dbReference type="AlphaFoldDB" id="A0A1W2E299"/>
<dbReference type="Proteomes" id="UP000192656">
    <property type="component" value="Unassembled WGS sequence"/>
</dbReference>
<keyword evidence="1" id="KW-0413">Isomerase</keyword>
<dbReference type="STRING" id="937218.SAMN06297251_12038"/>
<dbReference type="PIRSF" id="PIRSF015736">
    <property type="entry name" value="MI"/>
    <property type="match status" value="1"/>
</dbReference>
<organism evidence="1 2">
    <name type="scientific">Fulvimarina manganoxydans</name>
    <dbReference type="NCBI Taxonomy" id="937218"/>
    <lineage>
        <taxon>Bacteria</taxon>
        <taxon>Pseudomonadati</taxon>
        <taxon>Pseudomonadota</taxon>
        <taxon>Alphaproteobacteria</taxon>
        <taxon>Hyphomicrobiales</taxon>
        <taxon>Aurantimonadaceae</taxon>
        <taxon>Fulvimarina</taxon>
    </lineage>
</organism>
<accession>A0A1W2E299</accession>